<accession>A0A5B2TR56</accession>
<evidence type="ECO:0000313" key="2">
    <source>
        <dbReference type="Proteomes" id="UP000323188"/>
    </source>
</evidence>
<reference evidence="1 2" key="1">
    <citation type="submission" date="2019-09" db="EMBL/GenBank/DDBJ databases">
        <authorList>
            <person name="Khan S.A."/>
            <person name="Jeon C.O."/>
            <person name="Chun B.H."/>
            <person name="Jeong S.E."/>
        </authorList>
    </citation>
    <scope>NUCLEOTIDE SEQUENCE [LARGE SCALE GENOMIC DNA]</scope>
    <source>
        <strain evidence="1 2">KCTC 42508</strain>
    </source>
</reference>
<sequence>MRLSYSDTDGNGQINDSGIFTDGFESANGWNTGGTITDYDSTFSMSGEYSGKIVQLATGEKFVQSDTWTTIDNANATDYTFSGWVYSDGPTADIFLFMKTETEAGYFTQVSSVRSTTTG</sequence>
<dbReference type="RefSeq" id="WP_154918703.1">
    <property type="nucleotide sequence ID" value="NZ_VUOE01000002.1"/>
</dbReference>
<protein>
    <submittedName>
        <fullName evidence="1">Uncharacterized protein</fullName>
    </submittedName>
</protein>
<gene>
    <name evidence="1" type="ORF">F0361_11200</name>
</gene>
<organism evidence="1 2">
    <name type="scientific">Maribacter flavus</name>
    <dbReference type="NCBI Taxonomy" id="1658664"/>
    <lineage>
        <taxon>Bacteria</taxon>
        <taxon>Pseudomonadati</taxon>
        <taxon>Bacteroidota</taxon>
        <taxon>Flavobacteriia</taxon>
        <taxon>Flavobacteriales</taxon>
        <taxon>Flavobacteriaceae</taxon>
        <taxon>Maribacter</taxon>
    </lineage>
</organism>
<name>A0A5B2TR56_9FLAO</name>
<dbReference type="Proteomes" id="UP000323188">
    <property type="component" value="Unassembled WGS sequence"/>
</dbReference>
<dbReference type="Gene3D" id="2.60.120.260">
    <property type="entry name" value="Galactose-binding domain-like"/>
    <property type="match status" value="1"/>
</dbReference>
<dbReference type="EMBL" id="VUOE01000002">
    <property type="protein sequence ID" value="KAA2216563.1"/>
    <property type="molecule type" value="Genomic_DNA"/>
</dbReference>
<comment type="caution">
    <text evidence="1">The sequence shown here is derived from an EMBL/GenBank/DDBJ whole genome shotgun (WGS) entry which is preliminary data.</text>
</comment>
<dbReference type="AlphaFoldDB" id="A0A5B2TR56"/>
<evidence type="ECO:0000313" key="1">
    <source>
        <dbReference type="EMBL" id="KAA2216563.1"/>
    </source>
</evidence>
<proteinExistence type="predicted"/>